<dbReference type="RefSeq" id="WP_189462678.1">
    <property type="nucleotide sequence ID" value="NZ_BMXN01000002.1"/>
</dbReference>
<dbReference type="InterPro" id="IPR050415">
    <property type="entry name" value="MRET"/>
</dbReference>
<sequence length="259" mass="28786">MSVNTSTCKTLTCQVTAVEDLTPDVFRVALAGRAEAMQHAPGQYLELKLDDDTWVPFSIASADRGDGTLELQIQHWPERENSRRLRQLLQVANQLTVRLPSGVCVLDGQSERPLLLIAAGTGFAQMKAIVEAALRDQPQRPISLWWANREHRDLYAEDLACQWAQQAEQLSFHAVTEFPLTEPLAAGERIHHHQGRVDLVLESQLVKALEKTLGTPEGCDIYLSGSPGMVYACVDVLERLGASSERMFSDVFAYAPRPH</sequence>
<dbReference type="InterPro" id="IPR017938">
    <property type="entry name" value="Riboflavin_synthase-like_b-brl"/>
</dbReference>
<dbReference type="GO" id="GO:0008218">
    <property type="term" value="P:bioluminescence"/>
    <property type="evidence" value="ECO:0007669"/>
    <property type="project" value="UniProtKB-KW"/>
</dbReference>
<accession>A0A8H9M2D2</accession>
<proteinExistence type="inferred from homology"/>
<dbReference type="SUPFAM" id="SSF52343">
    <property type="entry name" value="Ferredoxin reductase-like, C-terminal NADP-linked domain"/>
    <property type="match status" value="1"/>
</dbReference>
<dbReference type="PRINTS" id="PR00410">
    <property type="entry name" value="PHEHYDRXLASE"/>
</dbReference>
<dbReference type="PANTHER" id="PTHR47354">
    <property type="entry name" value="NADH OXIDOREDUCTASE HCR"/>
    <property type="match status" value="1"/>
</dbReference>
<dbReference type="Gene3D" id="3.40.50.80">
    <property type="entry name" value="Nucleotide-binding domain of ferredoxin-NADP reductase (FNR) module"/>
    <property type="match status" value="1"/>
</dbReference>
<dbReference type="Proteomes" id="UP000623776">
    <property type="component" value="Unassembled WGS sequence"/>
</dbReference>
<dbReference type="AlphaFoldDB" id="A0A8H9M2D2"/>
<evidence type="ECO:0000256" key="2">
    <source>
        <dbReference type="ARBA" id="ARBA00023223"/>
    </source>
</evidence>
<evidence type="ECO:0000256" key="1">
    <source>
        <dbReference type="ARBA" id="ARBA00023002"/>
    </source>
</evidence>
<gene>
    <name evidence="5" type="ORF">GCM10007157_04050</name>
</gene>
<evidence type="ECO:0000313" key="6">
    <source>
        <dbReference type="Proteomes" id="UP000623776"/>
    </source>
</evidence>
<evidence type="ECO:0000256" key="3">
    <source>
        <dbReference type="ARBA" id="ARBA00038177"/>
    </source>
</evidence>
<reference evidence="6" key="1">
    <citation type="journal article" date="2019" name="Int. J. Syst. Evol. Microbiol.">
        <title>The Global Catalogue of Microorganisms (GCM) 10K type strain sequencing project: providing services to taxonomists for standard genome sequencing and annotation.</title>
        <authorList>
            <consortium name="The Broad Institute Genomics Platform"/>
            <consortium name="The Broad Institute Genome Sequencing Center for Infectious Disease"/>
            <person name="Wu L."/>
            <person name="Ma J."/>
        </authorList>
    </citation>
    <scope>NUCLEOTIDE SEQUENCE [LARGE SCALE GENOMIC DNA]</scope>
    <source>
        <strain evidence="6">KCTC 22154</strain>
    </source>
</reference>
<dbReference type="Pfam" id="PF00175">
    <property type="entry name" value="NAD_binding_1"/>
    <property type="match status" value="1"/>
</dbReference>
<dbReference type="InterPro" id="IPR008333">
    <property type="entry name" value="Cbr1-like_FAD-bd_dom"/>
</dbReference>
<protein>
    <recommendedName>
        <fullName evidence="4">FAD-binding FR-type domain-containing protein</fullName>
    </recommendedName>
</protein>
<dbReference type="SUPFAM" id="SSF63380">
    <property type="entry name" value="Riboflavin synthase domain-like"/>
    <property type="match status" value="1"/>
</dbReference>
<dbReference type="Pfam" id="PF00970">
    <property type="entry name" value="FAD_binding_6"/>
    <property type="match status" value="1"/>
</dbReference>
<keyword evidence="6" id="KW-1185">Reference proteome</keyword>
<dbReference type="GO" id="GO:0016491">
    <property type="term" value="F:oxidoreductase activity"/>
    <property type="evidence" value="ECO:0007669"/>
    <property type="project" value="UniProtKB-KW"/>
</dbReference>
<dbReference type="InterPro" id="IPR001433">
    <property type="entry name" value="OxRdtase_FAD/NAD-bd"/>
</dbReference>
<dbReference type="InterPro" id="IPR039261">
    <property type="entry name" value="FNR_nucleotide-bd"/>
</dbReference>
<feature type="domain" description="FAD-binding FR-type" evidence="4">
    <location>
        <begin position="8"/>
        <end position="107"/>
    </location>
</feature>
<organism evidence="5 6">
    <name type="scientific">Vreelandella hamiltonii</name>
    <dbReference type="NCBI Taxonomy" id="502829"/>
    <lineage>
        <taxon>Bacteria</taxon>
        <taxon>Pseudomonadati</taxon>
        <taxon>Pseudomonadota</taxon>
        <taxon>Gammaproteobacteria</taxon>
        <taxon>Oceanospirillales</taxon>
        <taxon>Halomonadaceae</taxon>
        <taxon>Vreelandella</taxon>
    </lineage>
</organism>
<keyword evidence="1" id="KW-0560">Oxidoreductase</keyword>
<dbReference type="PANTHER" id="PTHR47354:SF7">
    <property type="entry name" value="NAD(P)H-FLAVIN REDUCTASE"/>
    <property type="match status" value="1"/>
</dbReference>
<comment type="similarity">
    <text evidence="3">Belongs to the Fre/LuxG FAD/NAD(P) flavoprotein oxidoreductase family.</text>
</comment>
<dbReference type="Gene3D" id="2.40.30.10">
    <property type="entry name" value="Translation factors"/>
    <property type="match status" value="1"/>
</dbReference>
<dbReference type="InterPro" id="IPR017927">
    <property type="entry name" value="FAD-bd_FR_type"/>
</dbReference>
<dbReference type="EMBL" id="BMXN01000002">
    <property type="protein sequence ID" value="GHD54947.1"/>
    <property type="molecule type" value="Genomic_DNA"/>
</dbReference>
<keyword evidence="2" id="KW-0455">Luminescence</keyword>
<evidence type="ECO:0000259" key="4">
    <source>
        <dbReference type="PROSITE" id="PS51384"/>
    </source>
</evidence>
<comment type="caution">
    <text evidence="5">The sequence shown here is derived from an EMBL/GenBank/DDBJ whole genome shotgun (WGS) entry which is preliminary data.</text>
</comment>
<dbReference type="PROSITE" id="PS51384">
    <property type="entry name" value="FAD_FR"/>
    <property type="match status" value="1"/>
</dbReference>
<name>A0A8H9M2D2_9GAMM</name>
<evidence type="ECO:0000313" key="5">
    <source>
        <dbReference type="EMBL" id="GHD54947.1"/>
    </source>
</evidence>